<dbReference type="InParanoid" id="A0A7M7QPJ8"/>
<dbReference type="OrthoDB" id="10585363at2759"/>
<proteinExistence type="predicted"/>
<evidence type="ECO:0000313" key="2">
    <source>
        <dbReference type="Proteomes" id="UP000002358"/>
    </source>
</evidence>
<accession>A0A7M7QPJ8</accession>
<organism evidence="1 2">
    <name type="scientific">Nasonia vitripennis</name>
    <name type="common">Parasitic wasp</name>
    <dbReference type="NCBI Taxonomy" id="7425"/>
    <lineage>
        <taxon>Eukaryota</taxon>
        <taxon>Metazoa</taxon>
        <taxon>Ecdysozoa</taxon>
        <taxon>Arthropoda</taxon>
        <taxon>Hexapoda</taxon>
        <taxon>Insecta</taxon>
        <taxon>Pterygota</taxon>
        <taxon>Neoptera</taxon>
        <taxon>Endopterygota</taxon>
        <taxon>Hymenoptera</taxon>
        <taxon>Apocrita</taxon>
        <taxon>Proctotrupomorpha</taxon>
        <taxon>Chalcidoidea</taxon>
        <taxon>Pteromalidae</taxon>
        <taxon>Pteromalinae</taxon>
        <taxon>Nasonia</taxon>
    </lineage>
</organism>
<dbReference type="RefSeq" id="XP_031788832.1">
    <property type="nucleotide sequence ID" value="XM_031932972.2"/>
</dbReference>
<name>A0A7M7QPJ8_NASVI</name>
<reference evidence="1" key="1">
    <citation type="submission" date="2021-01" db="UniProtKB">
        <authorList>
            <consortium name="EnsemblMetazoa"/>
        </authorList>
    </citation>
    <scope>IDENTIFICATION</scope>
</reference>
<keyword evidence="2" id="KW-1185">Reference proteome</keyword>
<evidence type="ECO:0000313" key="1">
    <source>
        <dbReference type="EnsemblMetazoa" id="XP_031788832"/>
    </source>
</evidence>
<protein>
    <submittedName>
        <fullName evidence="1">Uncharacterized protein</fullName>
    </submittedName>
</protein>
<dbReference type="EnsemblMetazoa" id="XM_031932972">
    <property type="protein sequence ID" value="XP_031788832"/>
    <property type="gene ID" value="LOC107981536"/>
</dbReference>
<dbReference type="Proteomes" id="UP000002358">
    <property type="component" value="Unassembled WGS sequence"/>
</dbReference>
<sequence>MTDLSISKSIDNQQVVMLKKLIVLSIVANSSNDDLNRFMNCTKKVPFKVKENILKVIYVEIKRVYFTFLDLLIPYRYLIKEKVLEYLNILKSNKINIHNELKNLSSFSDKEVVFYEVLNQIETRMNSDKMPMLSNPSTPLSSQNSRTLTETCLTNRVLELCILDALATYVVLDVFILCISSHKATEKILNSLKHNADFKNKVEVKMKNFLDEHDVD</sequence>
<dbReference type="KEGG" id="nvi:107981536"/>
<dbReference type="AlphaFoldDB" id="A0A7M7QPJ8"/>
<dbReference type="GeneID" id="107981536"/>